<evidence type="ECO:0000256" key="1">
    <source>
        <dbReference type="SAM" id="MobiDB-lite"/>
    </source>
</evidence>
<gene>
    <name evidence="2" type="ORF">Tci_005792</name>
</gene>
<organism evidence="2">
    <name type="scientific">Tanacetum cinerariifolium</name>
    <name type="common">Dalmatian daisy</name>
    <name type="synonym">Chrysanthemum cinerariifolium</name>
    <dbReference type="NCBI Taxonomy" id="118510"/>
    <lineage>
        <taxon>Eukaryota</taxon>
        <taxon>Viridiplantae</taxon>
        <taxon>Streptophyta</taxon>
        <taxon>Embryophyta</taxon>
        <taxon>Tracheophyta</taxon>
        <taxon>Spermatophyta</taxon>
        <taxon>Magnoliopsida</taxon>
        <taxon>eudicotyledons</taxon>
        <taxon>Gunneridae</taxon>
        <taxon>Pentapetalae</taxon>
        <taxon>asterids</taxon>
        <taxon>campanulids</taxon>
        <taxon>Asterales</taxon>
        <taxon>Asteraceae</taxon>
        <taxon>Asteroideae</taxon>
        <taxon>Anthemideae</taxon>
        <taxon>Anthemidinae</taxon>
        <taxon>Tanacetum</taxon>
    </lineage>
</organism>
<proteinExistence type="predicted"/>
<feature type="compositionally biased region" description="Polar residues" evidence="1">
    <location>
        <begin position="207"/>
        <end position="222"/>
    </location>
</feature>
<dbReference type="AlphaFoldDB" id="A0A6L2JDL7"/>
<comment type="caution">
    <text evidence="2">The sequence shown here is derived from an EMBL/GenBank/DDBJ whole genome shotgun (WGS) entry which is preliminary data.</text>
</comment>
<feature type="region of interest" description="Disordered" evidence="1">
    <location>
        <begin position="207"/>
        <end position="236"/>
    </location>
</feature>
<evidence type="ECO:0000313" key="2">
    <source>
        <dbReference type="EMBL" id="GEU33814.1"/>
    </source>
</evidence>
<dbReference type="EMBL" id="BKCJ010000507">
    <property type="protein sequence ID" value="GEU33814.1"/>
    <property type="molecule type" value="Genomic_DNA"/>
</dbReference>
<sequence>MIFQALKTWFKTFGVMLNSPMINMHFGAFHIGDINVEVMRKHRYGYLREIEVRRADNDLYTFKEGDFPRLRINGTESKSKNKGKVPIEMELVLEQTEQGTSYEFLVSAEGVKELKRKVKIKGEKKEALLTIRLKPMLGIKCSKAFPLLVMKIPLLVHCPTEVRELIRTRRVLDIVLFPPPAQVYSPSKKDMSWTGLPEFADDTITDYSRPSPSIESNTSDLQNSNSSFSEHGESSGSIMSKPIIKFVKAADCLKVTKTNNIKNARKSTVRYAEMYRNTTKSPKVRGNQRN</sequence>
<name>A0A6L2JDL7_TANCI</name>
<reference evidence="2" key="1">
    <citation type="journal article" date="2019" name="Sci. Rep.">
        <title>Draft genome of Tanacetum cinerariifolium, the natural source of mosquito coil.</title>
        <authorList>
            <person name="Yamashiro T."/>
            <person name="Shiraishi A."/>
            <person name="Satake H."/>
            <person name="Nakayama K."/>
        </authorList>
    </citation>
    <scope>NUCLEOTIDE SEQUENCE</scope>
</reference>
<protein>
    <submittedName>
        <fullName evidence="2">Uncharacterized protein</fullName>
    </submittedName>
</protein>
<feature type="compositionally biased region" description="Low complexity" evidence="1">
    <location>
        <begin position="223"/>
        <end position="236"/>
    </location>
</feature>
<accession>A0A6L2JDL7</accession>